<evidence type="ECO:0000256" key="1">
    <source>
        <dbReference type="ARBA" id="ARBA00004123"/>
    </source>
</evidence>
<dbReference type="GO" id="GO:0005886">
    <property type="term" value="C:plasma membrane"/>
    <property type="evidence" value="ECO:0007669"/>
    <property type="project" value="UniProtKB-SubCell"/>
</dbReference>
<dbReference type="SUPFAM" id="SSF49562">
    <property type="entry name" value="C2 domain (Calcium/lipid-binding domain, CaLB)"/>
    <property type="match status" value="1"/>
</dbReference>
<dbReference type="OMA" id="CEESHIM"/>
<comment type="similarity">
    <text evidence="11">Belongs to the plant CAR protein family.</text>
</comment>
<keyword evidence="7" id="KW-0106">Calcium</keyword>
<keyword evidence="3" id="KW-0343">GTPase activation</keyword>
<comment type="subcellular location">
    <subcellularLocation>
        <location evidence="2">Cell membrane</location>
    </subcellularLocation>
    <subcellularLocation>
        <location evidence="1">Nucleus</location>
    </subcellularLocation>
</comment>
<keyword evidence="13" id="KW-1185">Reference proteome</keyword>
<dbReference type="InterPro" id="IPR044562">
    <property type="entry name" value="CAR1-11"/>
</dbReference>
<dbReference type="GO" id="GO:0005634">
    <property type="term" value="C:nucleus"/>
    <property type="evidence" value="ECO:0007669"/>
    <property type="project" value="UniProtKB-SubCell"/>
</dbReference>
<evidence type="ECO:0000256" key="5">
    <source>
        <dbReference type="ARBA" id="ARBA00022682"/>
    </source>
</evidence>
<accession>A0A0B0MVB9</accession>
<evidence type="ECO:0000313" key="12">
    <source>
        <dbReference type="EMBL" id="KHG03449.1"/>
    </source>
</evidence>
<keyword evidence="4" id="KW-1003">Cell membrane</keyword>
<keyword evidence="9" id="KW-0472">Membrane</keyword>
<dbReference type="CDD" id="cd04038">
    <property type="entry name" value="C2_ArfGAP"/>
    <property type="match status" value="1"/>
</dbReference>
<name>A0A0B0MVB9_GOSAR</name>
<dbReference type="GO" id="GO:0005096">
    <property type="term" value="F:GTPase activator activity"/>
    <property type="evidence" value="ECO:0007669"/>
    <property type="project" value="UniProtKB-KW"/>
</dbReference>
<evidence type="ECO:0000256" key="2">
    <source>
        <dbReference type="ARBA" id="ARBA00004236"/>
    </source>
</evidence>
<evidence type="ECO:0000256" key="6">
    <source>
        <dbReference type="ARBA" id="ARBA00022723"/>
    </source>
</evidence>
<evidence type="ECO:0000256" key="11">
    <source>
        <dbReference type="ARBA" id="ARBA00024037"/>
    </source>
</evidence>
<dbReference type="PROSITE" id="PS50004">
    <property type="entry name" value="C2"/>
    <property type="match status" value="1"/>
</dbReference>
<dbReference type="Proteomes" id="UP000032142">
    <property type="component" value="Unassembled WGS sequence"/>
</dbReference>
<evidence type="ECO:0000256" key="3">
    <source>
        <dbReference type="ARBA" id="ARBA00022468"/>
    </source>
</evidence>
<keyword evidence="6" id="KW-0479">Metal-binding</keyword>
<dbReference type="PANTHER" id="PTHR45933:SF5">
    <property type="entry name" value="PROTEIN C2-DOMAIN ABA-RELATED 4"/>
    <property type="match status" value="1"/>
</dbReference>
<dbReference type="AlphaFoldDB" id="A0A0B0MVB9"/>
<evidence type="ECO:0000313" key="13">
    <source>
        <dbReference type="Proteomes" id="UP000032142"/>
    </source>
</evidence>
<dbReference type="Pfam" id="PF00168">
    <property type="entry name" value="C2"/>
    <property type="match status" value="1"/>
</dbReference>
<dbReference type="InterPro" id="IPR035892">
    <property type="entry name" value="C2_domain_sf"/>
</dbReference>
<evidence type="ECO:0000256" key="8">
    <source>
        <dbReference type="ARBA" id="ARBA00023121"/>
    </source>
</evidence>
<organism evidence="12 13">
    <name type="scientific">Gossypium arboreum</name>
    <name type="common">Tree cotton</name>
    <name type="synonym">Gossypium nanking</name>
    <dbReference type="NCBI Taxonomy" id="29729"/>
    <lineage>
        <taxon>Eukaryota</taxon>
        <taxon>Viridiplantae</taxon>
        <taxon>Streptophyta</taxon>
        <taxon>Embryophyta</taxon>
        <taxon>Tracheophyta</taxon>
        <taxon>Spermatophyta</taxon>
        <taxon>Magnoliopsida</taxon>
        <taxon>eudicotyledons</taxon>
        <taxon>Gunneridae</taxon>
        <taxon>Pentapetalae</taxon>
        <taxon>rosids</taxon>
        <taxon>malvids</taxon>
        <taxon>Malvales</taxon>
        <taxon>Malvaceae</taxon>
        <taxon>Malvoideae</taxon>
        <taxon>Gossypium</taxon>
    </lineage>
</organism>
<dbReference type="SMART" id="SM00239">
    <property type="entry name" value="C2"/>
    <property type="match status" value="1"/>
</dbReference>
<dbReference type="GO" id="GO:0046872">
    <property type="term" value="F:metal ion binding"/>
    <property type="evidence" value="ECO:0007669"/>
    <property type="project" value="UniProtKB-KW"/>
</dbReference>
<dbReference type="EMBL" id="JRRC01356124">
    <property type="protein sequence ID" value="KHG03449.1"/>
    <property type="molecule type" value="Genomic_DNA"/>
</dbReference>
<proteinExistence type="inferred from homology"/>
<gene>
    <name evidence="12" type="ORF">F383_28229</name>
</gene>
<evidence type="ECO:0000256" key="10">
    <source>
        <dbReference type="ARBA" id="ARBA00023242"/>
    </source>
</evidence>
<dbReference type="PANTHER" id="PTHR45933">
    <property type="entry name" value="PROTEIN C2-DOMAIN ABA-RELATED 4"/>
    <property type="match status" value="1"/>
</dbReference>
<reference evidence="13" key="1">
    <citation type="submission" date="2014-09" db="EMBL/GenBank/DDBJ databases">
        <authorList>
            <person name="Mudge J."/>
            <person name="Ramaraj T."/>
            <person name="Lindquist I.E."/>
            <person name="Bharti A.K."/>
            <person name="Sundararajan A."/>
            <person name="Cameron C.T."/>
            <person name="Woodward J.E."/>
            <person name="May G.D."/>
            <person name="Brubaker C."/>
            <person name="Broadhvest J."/>
            <person name="Wilkins T.A."/>
        </authorList>
    </citation>
    <scope>NUCLEOTIDE SEQUENCE</scope>
    <source>
        <strain evidence="13">cv. AKA8401</strain>
    </source>
</reference>
<evidence type="ECO:0000256" key="9">
    <source>
        <dbReference type="ARBA" id="ARBA00023136"/>
    </source>
</evidence>
<dbReference type="Gene3D" id="2.60.40.150">
    <property type="entry name" value="C2 domain"/>
    <property type="match status" value="1"/>
</dbReference>
<evidence type="ECO:0000256" key="4">
    <source>
        <dbReference type="ARBA" id="ARBA00022475"/>
    </source>
</evidence>
<dbReference type="GO" id="GO:0008289">
    <property type="term" value="F:lipid binding"/>
    <property type="evidence" value="ECO:0007669"/>
    <property type="project" value="UniProtKB-KW"/>
</dbReference>
<sequence>MTSMDELMGLLRIHVKRGINLAVRDVRTSDPYVVVRMGTQRLKTKVINKDVNPVWNEDLTLPITDPGEPIKLTVFDYDTFSMDDEMGDAEFDIQAFVQALRMDYADFPDGTILAKVQPCRKNCLAEESVVVVKEGKVLQDLCLRLRNVECGEVELQLEWIEVPGCKGVSATPTPTA</sequence>
<keyword evidence="8" id="KW-0446">Lipid-binding</keyword>
<keyword evidence="10" id="KW-0539">Nucleus</keyword>
<dbReference type="InterPro" id="IPR000008">
    <property type="entry name" value="C2_dom"/>
</dbReference>
<comment type="caution">
    <text evidence="12">The sequence shown here is derived from an EMBL/GenBank/DDBJ whole genome shotgun (WGS) entry which is preliminary data.</text>
</comment>
<dbReference type="GO" id="GO:0009738">
    <property type="term" value="P:abscisic acid-activated signaling pathway"/>
    <property type="evidence" value="ECO:0007669"/>
    <property type="project" value="UniProtKB-KW"/>
</dbReference>
<protein>
    <submittedName>
        <fullName evidence="12">Uncharacterized protein</fullName>
    </submittedName>
</protein>
<evidence type="ECO:0000256" key="7">
    <source>
        <dbReference type="ARBA" id="ARBA00022837"/>
    </source>
</evidence>
<keyword evidence="5" id="KW-0938">Abscisic acid signaling pathway</keyword>